<accession>A0AC11EI76</accession>
<sequence>MEKFQAAMLLGAVGDALGFGHAARESSGSGARVQEEMGKGGGLDHLVLSPEMWPVSDNTIMHLATAGALVTDFWCLDDLYREMVRRYVDVLEKLPEQRADPATLEGCSQLKPDNYLLAWHTPFNEKGSGFGAATKAMCVGMRYWQPGRLETLVEVSVECGRMTHNHPTGFLGSLCTALFASYAVQGKRLEQWGRDMLRTVPLAEEYCKKTIRHLAEYQEHWFYFEAKWQFYLEERNIIEDTENEASFPDRYDAEEREKTRDIGLSRMNKSVQTSGIPHAEKTPAVAEIAGIVIGNTRESLCSYSLTEADIYYPPIKDVQSWSESPAGRN</sequence>
<organism evidence="1">
    <name type="scientific">Ovis aries</name>
    <name type="common">Sheep</name>
    <dbReference type="NCBI Taxonomy" id="9940"/>
    <lineage>
        <taxon>Eukaryota</taxon>
        <taxon>Metazoa</taxon>
        <taxon>Chordata</taxon>
        <taxon>Craniata</taxon>
        <taxon>Vertebrata</taxon>
        <taxon>Euteleostomi</taxon>
        <taxon>Mammalia</taxon>
        <taxon>Eutheria</taxon>
        <taxon>Laurasiatheria</taxon>
        <taxon>Artiodactyla</taxon>
        <taxon>Ruminantia</taxon>
        <taxon>Pecora</taxon>
        <taxon>Bovidae</taxon>
        <taxon>Caprinae</taxon>
        <taxon>Ovis</taxon>
    </lineage>
</organism>
<dbReference type="Ensembl" id="ENSOART00020050436.1">
    <property type="protein sequence ID" value="ENSOARP00020058547.1"/>
    <property type="gene ID" value="ENSOARG00020007147.2"/>
</dbReference>
<reference evidence="1" key="3">
    <citation type="submission" date="2025-09" db="UniProtKB">
        <authorList>
            <consortium name="Ensembl"/>
        </authorList>
    </citation>
    <scope>IDENTIFICATION</scope>
</reference>
<name>A0AC11EI76_SHEEP</name>
<reference evidence="1" key="1">
    <citation type="submission" date="2020-11" db="EMBL/GenBank/DDBJ databases">
        <authorList>
            <person name="Davenport K.M."/>
            <person name="Bickhart D.M."/>
            <person name="Smith T.P.L."/>
            <person name="Murdoch B.M."/>
            <person name="Rosen B.D."/>
        </authorList>
    </citation>
    <scope>NUCLEOTIDE SEQUENCE [LARGE SCALE GENOMIC DNA]</scope>
    <source>
        <strain evidence="1">OAR_USU_Benz2616</strain>
    </source>
</reference>
<protein>
    <submittedName>
        <fullName evidence="1">Uncharacterized protein</fullName>
    </submittedName>
</protein>
<reference evidence="1" key="2">
    <citation type="submission" date="2025-08" db="UniProtKB">
        <authorList>
            <consortium name="Ensembl"/>
        </authorList>
    </citation>
    <scope>IDENTIFICATION</scope>
</reference>
<proteinExistence type="predicted"/>
<gene>
    <name evidence="1" type="primary">LOC101119915</name>
</gene>
<evidence type="ECO:0000313" key="1">
    <source>
        <dbReference type="Ensembl" id="ENSOARP00020058547.1"/>
    </source>
</evidence>